<dbReference type="AlphaFoldDB" id="A0A162GMC1"/>
<gene>
    <name evidence="2" type="ORF">ACH61_03052</name>
</gene>
<keyword evidence="3" id="KW-1185">Reference proteome</keyword>
<dbReference type="EMBL" id="LIIN01000189">
    <property type="protein sequence ID" value="KZX19848.1"/>
    <property type="molecule type" value="Genomic_DNA"/>
</dbReference>
<reference evidence="2 3" key="1">
    <citation type="submission" date="2015-08" db="EMBL/GenBank/DDBJ databases">
        <title>Draft Genome Sequence of Rathayibacter sp. Strain VKM Ac-2596 Isolated from Leaf Gall Induced by Plant-Parasitic Nematodes.</title>
        <authorList>
            <person name="Vasilenko O.V."/>
            <person name="Starodumova I.P."/>
            <person name="Tarlachkov S.V."/>
            <person name="Dorofeeva L.V."/>
            <person name="Evtushenko L.I."/>
        </authorList>
    </citation>
    <scope>NUCLEOTIDE SEQUENCE [LARGE SCALE GENOMIC DNA]</scope>
    <source>
        <strain evidence="2 3">VKM Ac-2596</strain>
    </source>
</reference>
<comment type="caution">
    <text evidence="2">The sequence shown here is derived from an EMBL/GenBank/DDBJ whole genome shotgun (WGS) entry which is preliminary data.</text>
</comment>
<name>A0A162GMC1_9MICO</name>
<evidence type="ECO:0000313" key="3">
    <source>
        <dbReference type="Proteomes" id="UP000076717"/>
    </source>
</evidence>
<accession>A0A162GMC1</accession>
<feature type="region of interest" description="Disordered" evidence="1">
    <location>
        <begin position="1"/>
        <end position="78"/>
    </location>
</feature>
<dbReference type="Proteomes" id="UP000076717">
    <property type="component" value="Unassembled WGS sequence"/>
</dbReference>
<evidence type="ECO:0000256" key="1">
    <source>
        <dbReference type="SAM" id="MobiDB-lite"/>
    </source>
</evidence>
<sequence>MGTVETTVMPCVVSHGPRSIPLRTSERGAGTRQAPCRQASHISSQEASNATERPASTRSPGPSGSCWRNSRASASTRAAAERWLTATPFGVPVDPDVKMIQASSSSEGGWASGIEAVLGCGAAPVDRREAGAGASLRSKRPEPVITPRTQASPNTSRARSSGSSASTGT</sequence>
<evidence type="ECO:0000313" key="2">
    <source>
        <dbReference type="EMBL" id="KZX19848.1"/>
    </source>
</evidence>
<feature type="compositionally biased region" description="Polar residues" evidence="1">
    <location>
        <begin position="40"/>
        <end position="62"/>
    </location>
</feature>
<protein>
    <submittedName>
        <fullName evidence="2">Uncharacterized protein</fullName>
    </submittedName>
</protein>
<feature type="compositionally biased region" description="Low complexity" evidence="1">
    <location>
        <begin position="155"/>
        <end position="169"/>
    </location>
</feature>
<proteinExistence type="predicted"/>
<organism evidence="2 3">
    <name type="scientific">Rathayibacter tanaceti</name>
    <dbReference type="NCBI Taxonomy" id="1671680"/>
    <lineage>
        <taxon>Bacteria</taxon>
        <taxon>Bacillati</taxon>
        <taxon>Actinomycetota</taxon>
        <taxon>Actinomycetes</taxon>
        <taxon>Micrococcales</taxon>
        <taxon>Microbacteriaceae</taxon>
        <taxon>Rathayibacter</taxon>
    </lineage>
</organism>
<feature type="compositionally biased region" description="Low complexity" evidence="1">
    <location>
        <begin position="68"/>
        <end position="78"/>
    </location>
</feature>
<feature type="region of interest" description="Disordered" evidence="1">
    <location>
        <begin position="129"/>
        <end position="169"/>
    </location>
</feature>